<organism evidence="2 3">
    <name type="scientific">Evansella tamaricis</name>
    <dbReference type="NCBI Taxonomy" id="2069301"/>
    <lineage>
        <taxon>Bacteria</taxon>
        <taxon>Bacillati</taxon>
        <taxon>Bacillota</taxon>
        <taxon>Bacilli</taxon>
        <taxon>Bacillales</taxon>
        <taxon>Bacillaceae</taxon>
        <taxon>Evansella</taxon>
    </lineage>
</organism>
<evidence type="ECO:0000259" key="1">
    <source>
        <dbReference type="Pfam" id="PF10593"/>
    </source>
</evidence>
<feature type="domain" description="Putative endonuclease Z1" evidence="1">
    <location>
        <begin position="433"/>
        <end position="658"/>
    </location>
</feature>
<protein>
    <submittedName>
        <fullName evidence="2">Z1 domain-containing protein</fullName>
    </submittedName>
</protein>
<gene>
    <name evidence="2" type="ORF">KS419_20460</name>
</gene>
<sequence length="906" mass="105415">MPIMEEANQNQNIMYDHVKEKISENLTKQSVLQEDSIKQLIEEWKGVIENTPPNILKIILGIEDERHIRSLSLEDWKYIQKELEQSFIVKIESGVLVTGEIQKTRDLTWWTSKKQLEIENYYSTNYMNYMKRNLPTEVLNTIDEDTDAVMNNLADPDLGEFSIYGMVVGHVQSGKTSNYASLICKAADAGYRFIVVIAGGLNNLRDQTQKRLDDVFIGANYQGVGQLPGFKREKMPDSLTNADNDFKLETAKARGTTNFENMQLPILVVIKKHTKSLSNLLEWLEKHYKNQIEKAMLVIDDESDYASINTKDEEDPTVINEKIRLLLRKFKKSAYVAYTATPYANIFIDHEAKNDQVGKDLFPEDFIYALDAPSNYFGANKIFGGEEKKYIVEIPNEDAVYELDDTPYPVGKIPFVIKHKKDYVDELNELPDSLKDAVRLFLLNIAIRNLRNQRKHNSMLIHISRFTDVHIKVKKLVKEYFEVLKKDITAYGSYDNPDQYSGKINLMRKTFDTRLEDIEFSFGTVIKELVKVIELVIIRDAHQKAKDRLVYRDDIQTNVIVIGGLSLSRGYTLEGLSVSYFLRTTVFYDTLMQMGRWFGYRIGYEDICRIYLTDDLYKKFGFIIEATNDLINRLKDMRQDNLTPRDFGLAVQLHPDSLVQVTARNKSKHTEDMFLQMNLDGSMKETGWISDLEKDISENEVVLKDIINSLLTGGYEHESKESHLWKNVKNSIVEKFVNNYNLYRHDPLGLRSRMPIEFIRKYIQNNESDWDVVLFNGKGTRKFEFETITVKRQKRKVKHKHGYYEVTNRQLSRANPERIVMPKEFKRISSSEMRTKLDKPLLMLHALELRDQNDEFIINTVGFGISFPITGRPQENTLKVRINNVYKRQLEEAYQVENDEDGDYDE</sequence>
<evidence type="ECO:0000313" key="2">
    <source>
        <dbReference type="EMBL" id="MBU9714112.1"/>
    </source>
</evidence>
<dbReference type="Pfam" id="PF10593">
    <property type="entry name" value="Z1"/>
    <property type="match status" value="1"/>
</dbReference>
<dbReference type="RefSeq" id="WP_217068441.1">
    <property type="nucleotide sequence ID" value="NZ_JAHQCS010000163.1"/>
</dbReference>
<keyword evidence="3" id="KW-1185">Reference proteome</keyword>
<dbReference type="InterPro" id="IPR018310">
    <property type="entry name" value="Put_endonuclease_Z1-dom"/>
</dbReference>
<proteinExistence type="predicted"/>
<reference evidence="2 3" key="1">
    <citation type="submission" date="2021-06" db="EMBL/GenBank/DDBJ databases">
        <title>Bacillus sp. RD4P76, an endophyte from a halophyte.</title>
        <authorList>
            <person name="Sun J.-Q."/>
        </authorList>
    </citation>
    <scope>NUCLEOTIDE SEQUENCE [LARGE SCALE GENOMIC DNA]</scope>
    <source>
        <strain evidence="2 3">CGMCC 1.15917</strain>
    </source>
</reference>
<dbReference type="Proteomes" id="UP000784880">
    <property type="component" value="Unassembled WGS sequence"/>
</dbReference>
<evidence type="ECO:0000313" key="3">
    <source>
        <dbReference type="Proteomes" id="UP000784880"/>
    </source>
</evidence>
<accession>A0ABS6JMN7</accession>
<dbReference type="EMBL" id="JAHQCS010000163">
    <property type="protein sequence ID" value="MBU9714112.1"/>
    <property type="molecule type" value="Genomic_DNA"/>
</dbReference>
<comment type="caution">
    <text evidence="2">The sequence shown here is derived from an EMBL/GenBank/DDBJ whole genome shotgun (WGS) entry which is preliminary data.</text>
</comment>
<name>A0ABS6JMN7_9BACI</name>